<dbReference type="Gene3D" id="2.60.120.260">
    <property type="entry name" value="Galactose-binding domain-like"/>
    <property type="match status" value="1"/>
</dbReference>
<dbReference type="InterPro" id="IPR012334">
    <property type="entry name" value="Pectin_lyas_fold"/>
</dbReference>
<dbReference type="Pfam" id="PF07602">
    <property type="entry name" value="DUF1565"/>
    <property type="match status" value="1"/>
</dbReference>
<comment type="caution">
    <text evidence="3">The sequence shown here is derived from an EMBL/GenBank/DDBJ whole genome shotgun (WGS) entry which is preliminary data.</text>
</comment>
<dbReference type="PANTHER" id="PTHR36453">
    <property type="entry name" value="SECRETED PROTEIN-RELATED"/>
    <property type="match status" value="1"/>
</dbReference>
<dbReference type="SMART" id="SM00710">
    <property type="entry name" value="PbH1"/>
    <property type="match status" value="4"/>
</dbReference>
<organism evidence="3 4">
    <name type="scientific">Candidatus Uhrbacteria bacterium GW2011_GWF2_39_13</name>
    <dbReference type="NCBI Taxonomy" id="1618995"/>
    <lineage>
        <taxon>Bacteria</taxon>
        <taxon>Candidatus Uhriibacteriota</taxon>
    </lineage>
</organism>
<dbReference type="Gene3D" id="2.160.20.10">
    <property type="entry name" value="Single-stranded right-handed beta-helix, Pectin lyase-like"/>
    <property type="match status" value="2"/>
</dbReference>
<sequence>MKEKLYSGITTALLVFSASLFSEDANLLKNGSFEKGVQNIGLASTTIEDWEIIGDKAGFVCQDAAACTDGDISLKIHFQKKQKEDWKIFQSISATEFKKNTDYYFSGWMQTYKGSSIISIQLKKDGRTIKEIILSPRSDDKEWDGYLDIDKSGWKRYTADLNTMDSDNITVMCTLKNKEMFIGDTCWFDGLSLIEKIKVDRATKEVFPHKIFVSKNGNDVWDGSEKKPFATIQKAVSLAGYGTHIKITKGIYNEKISFTRGGTPEKPLILEGQDGVIIENAKETELKWEAVPEWGEGVYRAKSAFSMGLFADGKNIIAIRYERTHPDFMKNEIWQYRNLFKNGVIAQGKTAGHGFDFLKALWMYNPEDKCIYIKFANLANPKKIKFRLADASSCIDIQNAPNIIINNLELRYSVKGCVIKHSENITVKNCKMTSVEYSAMLLNAKSCKIINNEMTITAYNSMDPTTMYFIDSMGNMHYQHDVWNAHKWAGYYDRVGVAISSDRGDTEIANNYIHDNWDGISNYGTGNKGLKVHHNTILRCMDDGLVFNAQCENQEWYNNTVISAFCSFRMLSTKGPVYIYGNRFTRPAQDQLRIWCDSLADVYIYHNTVIDKDGMAYFGQKKTGTPNYKVYNNRFLGNYMVIRKLRKGGTEIMPDFKADYNCYLSDRNDIIRKYGFEKNGYCGMDYKEKGADLSKFFGKPLPGCPPGYFKGNAPDCGAEQLK</sequence>
<dbReference type="SUPFAM" id="SSF51126">
    <property type="entry name" value="Pectin lyase-like"/>
    <property type="match status" value="1"/>
</dbReference>
<gene>
    <name evidence="3" type="ORF">UT30_C0036G0003</name>
</gene>
<dbReference type="PATRIC" id="fig|1618995.3.peg.1044"/>
<reference evidence="3 4" key="1">
    <citation type="journal article" date="2015" name="Nature">
        <title>rRNA introns, odd ribosomes, and small enigmatic genomes across a large radiation of phyla.</title>
        <authorList>
            <person name="Brown C.T."/>
            <person name="Hug L.A."/>
            <person name="Thomas B.C."/>
            <person name="Sharon I."/>
            <person name="Castelle C.J."/>
            <person name="Singh A."/>
            <person name="Wilkins M.J."/>
            <person name="Williams K.H."/>
            <person name="Banfield J.F."/>
        </authorList>
    </citation>
    <scope>NUCLEOTIDE SEQUENCE [LARGE SCALE GENOMIC DNA]</scope>
</reference>
<dbReference type="Proteomes" id="UP000033935">
    <property type="component" value="Unassembled WGS sequence"/>
</dbReference>
<protein>
    <submittedName>
        <fullName evidence="3">Lipolytic protein G-D-S-L family</fullName>
    </submittedName>
</protein>
<dbReference type="Pfam" id="PF13229">
    <property type="entry name" value="Beta_helix"/>
    <property type="match status" value="1"/>
</dbReference>
<accession>A0A0G0MGP8</accession>
<dbReference type="InterPro" id="IPR006626">
    <property type="entry name" value="PbH1"/>
</dbReference>
<dbReference type="PANTHER" id="PTHR36453:SF1">
    <property type="entry name" value="RIGHT HANDED BETA HELIX DOMAIN-CONTAINING PROTEIN"/>
    <property type="match status" value="1"/>
</dbReference>
<proteinExistence type="predicted"/>
<evidence type="ECO:0000313" key="4">
    <source>
        <dbReference type="Proteomes" id="UP000033935"/>
    </source>
</evidence>
<evidence type="ECO:0000259" key="1">
    <source>
        <dbReference type="Pfam" id="PF07602"/>
    </source>
</evidence>
<dbReference type="InterPro" id="IPR011050">
    <property type="entry name" value="Pectin_lyase_fold/virulence"/>
</dbReference>
<dbReference type="InterPro" id="IPR011459">
    <property type="entry name" value="DUF1565"/>
</dbReference>
<name>A0A0G0MGP8_9BACT</name>
<dbReference type="EMBL" id="LBWG01000036">
    <property type="protein sequence ID" value="KKR03204.1"/>
    <property type="molecule type" value="Genomic_DNA"/>
</dbReference>
<dbReference type="InterPro" id="IPR039448">
    <property type="entry name" value="Beta_helix"/>
</dbReference>
<feature type="domain" description="Right handed beta helix" evidence="2">
    <location>
        <begin position="398"/>
        <end position="584"/>
    </location>
</feature>
<feature type="domain" description="DUF1565" evidence="1">
    <location>
        <begin position="216"/>
        <end position="256"/>
    </location>
</feature>
<dbReference type="AlphaFoldDB" id="A0A0G0MGP8"/>
<evidence type="ECO:0000259" key="2">
    <source>
        <dbReference type="Pfam" id="PF13229"/>
    </source>
</evidence>
<evidence type="ECO:0000313" key="3">
    <source>
        <dbReference type="EMBL" id="KKR03204.1"/>
    </source>
</evidence>